<organism evidence="4 5">
    <name type="scientific">Solanum pennellii</name>
    <name type="common">Tomato</name>
    <name type="synonym">Lycopersicon pennellii</name>
    <dbReference type="NCBI Taxonomy" id="28526"/>
    <lineage>
        <taxon>Eukaryota</taxon>
        <taxon>Viridiplantae</taxon>
        <taxon>Streptophyta</taxon>
        <taxon>Embryophyta</taxon>
        <taxon>Tracheophyta</taxon>
        <taxon>Spermatophyta</taxon>
        <taxon>Magnoliopsida</taxon>
        <taxon>eudicotyledons</taxon>
        <taxon>Gunneridae</taxon>
        <taxon>Pentapetalae</taxon>
        <taxon>asterids</taxon>
        <taxon>lamiids</taxon>
        <taxon>Solanales</taxon>
        <taxon>Solanaceae</taxon>
        <taxon>Solanoideae</taxon>
        <taxon>Solaneae</taxon>
        <taxon>Solanum</taxon>
        <taxon>Solanum subgen. Lycopersicon</taxon>
    </lineage>
</organism>
<keyword evidence="1" id="KW-0040">ANK repeat</keyword>
<dbReference type="RefSeq" id="XP_027773582.1">
    <property type="nucleotide sequence ID" value="XM_027917781.1"/>
</dbReference>
<evidence type="ECO:0000259" key="3">
    <source>
        <dbReference type="Pfam" id="PF13962"/>
    </source>
</evidence>
<dbReference type="Pfam" id="PF00023">
    <property type="entry name" value="Ank"/>
    <property type="match status" value="1"/>
</dbReference>
<dbReference type="PROSITE" id="PS50088">
    <property type="entry name" value="ANK_REPEAT"/>
    <property type="match status" value="2"/>
</dbReference>
<feature type="transmembrane region" description="Helical" evidence="2">
    <location>
        <begin position="297"/>
        <end position="314"/>
    </location>
</feature>
<feature type="repeat" description="ANK" evidence="1">
    <location>
        <begin position="177"/>
        <end position="209"/>
    </location>
</feature>
<dbReference type="Pfam" id="PF13962">
    <property type="entry name" value="PGG"/>
    <property type="match status" value="1"/>
</dbReference>
<keyword evidence="2" id="KW-0812">Transmembrane</keyword>
<dbReference type="InterPro" id="IPR026961">
    <property type="entry name" value="PGG_dom"/>
</dbReference>
<keyword evidence="4" id="KW-1185">Reference proteome</keyword>
<dbReference type="Proteomes" id="UP000694930">
    <property type="component" value="Chromosome 6"/>
</dbReference>
<feature type="transmembrane region" description="Helical" evidence="2">
    <location>
        <begin position="422"/>
        <end position="442"/>
    </location>
</feature>
<dbReference type="PROSITE" id="PS50297">
    <property type="entry name" value="ANK_REP_REGION"/>
    <property type="match status" value="2"/>
</dbReference>
<dbReference type="Gene3D" id="1.25.40.20">
    <property type="entry name" value="Ankyrin repeat-containing domain"/>
    <property type="match status" value="1"/>
</dbReference>
<dbReference type="SMART" id="SM00248">
    <property type="entry name" value="ANK"/>
    <property type="match status" value="5"/>
</dbReference>
<feature type="transmembrane region" description="Helical" evidence="2">
    <location>
        <begin position="363"/>
        <end position="388"/>
    </location>
</feature>
<feature type="transmembrane region" description="Helical" evidence="2">
    <location>
        <begin position="395"/>
        <end position="416"/>
    </location>
</feature>
<name>A0ABM1VCW4_SOLPN</name>
<keyword evidence="2" id="KW-0472">Membrane</keyword>
<evidence type="ECO:0000256" key="1">
    <source>
        <dbReference type="PROSITE-ProRule" id="PRU00023"/>
    </source>
</evidence>
<dbReference type="PANTHER" id="PTHR24128">
    <property type="entry name" value="HOMEOBOX PROTEIN WARIAI"/>
    <property type="match status" value="1"/>
</dbReference>
<proteinExistence type="predicted"/>
<evidence type="ECO:0000313" key="4">
    <source>
        <dbReference type="Proteomes" id="UP000694930"/>
    </source>
</evidence>
<accession>A0ABM1VCW4</accession>
<evidence type="ECO:0000256" key="2">
    <source>
        <dbReference type="SAM" id="Phobius"/>
    </source>
</evidence>
<reference evidence="5" key="2">
    <citation type="submission" date="2025-08" db="UniProtKB">
        <authorList>
            <consortium name="RefSeq"/>
        </authorList>
    </citation>
    <scope>IDENTIFICATION</scope>
</reference>
<gene>
    <name evidence="5" type="primary">LOC107023402</name>
</gene>
<feature type="repeat" description="ANK" evidence="1">
    <location>
        <begin position="69"/>
        <end position="91"/>
    </location>
</feature>
<dbReference type="PANTHER" id="PTHR24128:SF24">
    <property type="entry name" value="ANKYRIN REPEAT PROTEIN"/>
    <property type="match status" value="1"/>
</dbReference>
<evidence type="ECO:0000313" key="5">
    <source>
        <dbReference type="RefSeq" id="XP_027773582.1"/>
    </source>
</evidence>
<dbReference type="InterPro" id="IPR002110">
    <property type="entry name" value="Ankyrin_rpt"/>
</dbReference>
<reference evidence="4" key="1">
    <citation type="journal article" date="2014" name="Nat. Genet.">
        <title>The genome of the stress-tolerant wild tomato species Solanum pennellii.</title>
        <authorList>
            <person name="Bolger A."/>
            <person name="Scossa F."/>
            <person name="Bolger M.E."/>
            <person name="Lanz C."/>
            <person name="Maumus F."/>
            <person name="Tohge T."/>
            <person name="Quesneville H."/>
            <person name="Alseekh S."/>
            <person name="Sorensen I."/>
            <person name="Lichtenstein G."/>
            <person name="Fich E.A."/>
            <person name="Conte M."/>
            <person name="Keller H."/>
            <person name="Schneeberger K."/>
            <person name="Schwacke R."/>
            <person name="Ofner I."/>
            <person name="Vrebalov J."/>
            <person name="Xu Y."/>
            <person name="Osorio S."/>
            <person name="Aflitos S.A."/>
            <person name="Schijlen E."/>
            <person name="Jimenez-Gomez J.M."/>
            <person name="Ryngajllo M."/>
            <person name="Kimura S."/>
            <person name="Kumar R."/>
            <person name="Koenig D."/>
            <person name="Headland L.R."/>
            <person name="Maloof J.N."/>
            <person name="Sinha N."/>
            <person name="van Ham R.C."/>
            <person name="Lankhorst R.K."/>
            <person name="Mao L."/>
            <person name="Vogel A."/>
            <person name="Arsova B."/>
            <person name="Panstruga R."/>
            <person name="Fei Z."/>
            <person name="Rose J.K."/>
            <person name="Zamir D."/>
            <person name="Carrari F."/>
            <person name="Giovannoni J.J."/>
            <person name="Weigel D."/>
            <person name="Usadel B."/>
            <person name="Fernie A.R."/>
        </authorList>
    </citation>
    <scope>NUCLEOTIDE SEQUENCE [LARGE SCALE GENOMIC DNA]</scope>
    <source>
        <strain evidence="4">cv. LA0716</strain>
    </source>
</reference>
<dbReference type="InterPro" id="IPR036770">
    <property type="entry name" value="Ankyrin_rpt-contain_sf"/>
</dbReference>
<keyword evidence="2" id="KW-1133">Transmembrane helix</keyword>
<dbReference type="GeneID" id="107023402"/>
<feature type="domain" description="PGG" evidence="3">
    <location>
        <begin position="291"/>
        <end position="409"/>
    </location>
</feature>
<dbReference type="Pfam" id="PF12796">
    <property type="entry name" value="Ank_2"/>
    <property type="match status" value="1"/>
</dbReference>
<protein>
    <submittedName>
        <fullName evidence="5">LOW QUALITY PROTEIN: ankyrin repeat-containing protein BDA1-like</fullName>
    </submittedName>
</protein>
<sequence length="487" mass="54188">MDEMKRAAQNGDVNAFYGIIEKNPSILKEIDALEFVETPLHTAAACGNTAFAIEMLSLMPSFGRKLDPRGYSPLHLALSNGQVDTVKVLIRYDPKLIQVRSRERLTPLHYVTAQTDNVELLGEFLLACPTAIKEVTIRGETAVHLAVLSNKLPAFKVLMGWLYRTSNKKILDWKDNEGSTVLHIAVETSQVEVVKILAKELAYINATNRYDKTALDIVEDQITFSAFNDNPNQVYVKIKKILDKVGAMTTSELPKKFTMADLLQDIPHFTDLTNVIRSHAAAIVDSRKGLTEDARNAYLIVTILLVTASFQAVLSPPGGGWETKDDDTNNNNNTSLVAMPAKTTNSSIHKHSFPSVRGPKKGLFYPFLIMNSITFALAVALTFALLPFHVENTALLLWSLVFLMVTYSMSVILISPNHNGEWIIAAACSFAALFGVHGFFSFSKLTQVAGSMWIPIPCVANFIRRTCTRGLKRYRMERKVRLSKYNT</sequence>
<dbReference type="SUPFAM" id="SSF48403">
    <property type="entry name" value="Ankyrin repeat"/>
    <property type="match status" value="1"/>
</dbReference>